<dbReference type="Gene3D" id="3.20.20.70">
    <property type="entry name" value="Aldolase class I"/>
    <property type="match status" value="1"/>
</dbReference>
<dbReference type="GO" id="GO:0051536">
    <property type="term" value="F:iron-sulfur cluster binding"/>
    <property type="evidence" value="ECO:0007669"/>
    <property type="project" value="UniProtKB-KW"/>
</dbReference>
<evidence type="ECO:0000256" key="1">
    <source>
        <dbReference type="ARBA" id="ARBA00001966"/>
    </source>
</evidence>
<organism evidence="7 8">
    <name type="scientific">Dyadobacter soli</name>
    <dbReference type="NCBI Taxonomy" id="659014"/>
    <lineage>
        <taxon>Bacteria</taxon>
        <taxon>Pseudomonadati</taxon>
        <taxon>Bacteroidota</taxon>
        <taxon>Cytophagia</taxon>
        <taxon>Cytophagales</taxon>
        <taxon>Spirosomataceae</taxon>
        <taxon>Dyadobacter</taxon>
    </lineage>
</organism>
<dbReference type="EMBL" id="FNAN01000010">
    <property type="protein sequence ID" value="SDF31762.1"/>
    <property type="molecule type" value="Genomic_DNA"/>
</dbReference>
<dbReference type="NCBIfam" id="TIGR03916">
    <property type="entry name" value="rSAM_link_UDG"/>
    <property type="match status" value="1"/>
</dbReference>
<dbReference type="InterPro" id="IPR058240">
    <property type="entry name" value="rSAM_sf"/>
</dbReference>
<evidence type="ECO:0000256" key="3">
    <source>
        <dbReference type="ARBA" id="ARBA00022723"/>
    </source>
</evidence>
<dbReference type="SFLD" id="SFLDS00029">
    <property type="entry name" value="Radical_SAM"/>
    <property type="match status" value="1"/>
</dbReference>
<proteinExistence type="predicted"/>
<dbReference type="GO" id="GO:0046872">
    <property type="term" value="F:metal ion binding"/>
    <property type="evidence" value="ECO:0007669"/>
    <property type="project" value="UniProtKB-KW"/>
</dbReference>
<dbReference type="CDD" id="cd01335">
    <property type="entry name" value="Radical_SAM"/>
    <property type="match status" value="1"/>
</dbReference>
<evidence type="ECO:0000313" key="7">
    <source>
        <dbReference type="EMBL" id="SDF31762.1"/>
    </source>
</evidence>
<dbReference type="AlphaFoldDB" id="A0A1G7K3R6"/>
<dbReference type="Proteomes" id="UP000198748">
    <property type="component" value="Unassembled WGS sequence"/>
</dbReference>
<dbReference type="STRING" id="659014.SAMN04487996_1107"/>
<sequence>MYERIREKLGILADAAKYDVSCSSSGSNRKNENKGIGDAEGTGICHTYTEDGRCVSLLKILLTNHCIFDCAFCVSRRSNDIKRAAFTVEEVVELTMNFYRRNYIEGLFLSSGIFKDADYTMERLVRIVKKLRQEERFNGYIHLKTIPGASDELLREAGMYADRMSINLEMPTETGLKLLAPEKSHAEVKKPLKYIQNNITQFENEKALIKSVPKFVPAGQSTQIVVGATPESDKEILHTANAFYQSFSLKRVYYSGYIPISNDARLPVIGSQPPLIRENRLYQADWLMRFYGFKVQEILNDVHPNLEADVDPKLSWALRNLDQFPVDINTADYYMILRVPGIGVASALKIVQARKFNRLYENHLRKLGIAFRKARHFIRYADSPMQLKEYEAGHIKGLILSESKSKYLSNPNNQLSLF</sequence>
<reference evidence="8" key="1">
    <citation type="submission" date="2016-10" db="EMBL/GenBank/DDBJ databases">
        <authorList>
            <person name="Varghese N."/>
            <person name="Submissions S."/>
        </authorList>
    </citation>
    <scope>NUCLEOTIDE SEQUENCE [LARGE SCALE GENOMIC DNA]</scope>
    <source>
        <strain evidence="8">DSM 25329</strain>
    </source>
</reference>
<dbReference type="OrthoDB" id="9801154at2"/>
<dbReference type="SFLD" id="SFLDG01102">
    <property type="entry name" value="Uncharacterised_Radical_SAM_Su"/>
    <property type="match status" value="1"/>
</dbReference>
<keyword evidence="2" id="KW-0949">S-adenosyl-L-methionine</keyword>
<dbReference type="PROSITE" id="PS51918">
    <property type="entry name" value="RADICAL_SAM"/>
    <property type="match status" value="1"/>
</dbReference>
<dbReference type="InterPro" id="IPR013785">
    <property type="entry name" value="Aldolase_TIM"/>
</dbReference>
<dbReference type="InterPro" id="IPR010994">
    <property type="entry name" value="RuvA_2-like"/>
</dbReference>
<feature type="domain" description="Radical SAM core" evidence="6">
    <location>
        <begin position="50"/>
        <end position="294"/>
    </location>
</feature>
<dbReference type="PANTHER" id="PTHR21180:SF9">
    <property type="entry name" value="TYPE II SECRETION SYSTEM PROTEIN K"/>
    <property type="match status" value="1"/>
</dbReference>
<evidence type="ECO:0000256" key="2">
    <source>
        <dbReference type="ARBA" id="ARBA00022691"/>
    </source>
</evidence>
<evidence type="ECO:0000256" key="5">
    <source>
        <dbReference type="ARBA" id="ARBA00023014"/>
    </source>
</evidence>
<protein>
    <submittedName>
        <fullName evidence="7">Putative DNA modification/repair radical SAM protein</fullName>
    </submittedName>
</protein>
<dbReference type="InterPro" id="IPR051675">
    <property type="entry name" value="Endo/Exo/Phosphatase_dom_1"/>
</dbReference>
<accession>A0A1G7K3R6</accession>
<keyword evidence="8" id="KW-1185">Reference proteome</keyword>
<dbReference type="SUPFAM" id="SSF47781">
    <property type="entry name" value="RuvA domain 2-like"/>
    <property type="match status" value="1"/>
</dbReference>
<dbReference type="PANTHER" id="PTHR21180">
    <property type="entry name" value="ENDONUCLEASE/EXONUCLEASE/PHOSPHATASE FAMILY DOMAIN-CONTAINING PROTEIN 1"/>
    <property type="match status" value="1"/>
</dbReference>
<name>A0A1G7K3R6_9BACT</name>
<evidence type="ECO:0000259" key="6">
    <source>
        <dbReference type="PROSITE" id="PS51918"/>
    </source>
</evidence>
<gene>
    <name evidence="7" type="ORF">SAMN04487996_1107</name>
</gene>
<keyword evidence="5" id="KW-0411">Iron-sulfur</keyword>
<evidence type="ECO:0000256" key="4">
    <source>
        <dbReference type="ARBA" id="ARBA00023004"/>
    </source>
</evidence>
<evidence type="ECO:0000313" key="8">
    <source>
        <dbReference type="Proteomes" id="UP000198748"/>
    </source>
</evidence>
<dbReference type="GO" id="GO:0003824">
    <property type="term" value="F:catalytic activity"/>
    <property type="evidence" value="ECO:0007669"/>
    <property type="project" value="InterPro"/>
</dbReference>
<keyword evidence="3" id="KW-0479">Metal-binding</keyword>
<dbReference type="Pfam" id="PF04055">
    <property type="entry name" value="Radical_SAM"/>
    <property type="match status" value="1"/>
</dbReference>
<dbReference type="InterPro" id="IPR023874">
    <property type="entry name" value="DNA_rSAM_put"/>
</dbReference>
<dbReference type="RefSeq" id="WP_090152453.1">
    <property type="nucleotide sequence ID" value="NZ_FNAN01000010.1"/>
</dbReference>
<dbReference type="Gene3D" id="1.10.150.320">
    <property type="entry name" value="Photosystem II 12 kDa extrinsic protein"/>
    <property type="match status" value="1"/>
</dbReference>
<comment type="cofactor">
    <cofactor evidence="1">
        <name>[4Fe-4S] cluster</name>
        <dbReference type="ChEBI" id="CHEBI:49883"/>
    </cofactor>
</comment>
<keyword evidence="4" id="KW-0408">Iron</keyword>
<dbReference type="InterPro" id="IPR007197">
    <property type="entry name" value="rSAM"/>
</dbReference>
<dbReference type="SUPFAM" id="SSF102114">
    <property type="entry name" value="Radical SAM enzymes"/>
    <property type="match status" value="1"/>
</dbReference>